<dbReference type="PATRIC" id="fig|86416.3.peg.1491"/>
<accession>R4K1L4</accession>
<name>R4K1L4_CLOPA</name>
<sequence length="57" mass="6699">MSKSKKKQTHDHEFLVSTMLAELTTDPHNHRFAEVSSQNFELENGHHIHLIKVRTDF</sequence>
<reference evidence="1 2" key="1">
    <citation type="submission" date="2012-01" db="EMBL/GenBank/DDBJ databases">
        <title>Complete sequence of chromosome of Clostridium pasteurianum BC1.</title>
        <authorList>
            <consortium name="US DOE Joint Genome Institute"/>
            <person name="Lucas S."/>
            <person name="Han J."/>
            <person name="Lapidus A."/>
            <person name="Cheng J.-F."/>
            <person name="Goodwin L."/>
            <person name="Pitluck S."/>
            <person name="Peters L."/>
            <person name="Mikhailova N."/>
            <person name="Teshima H."/>
            <person name="Detter J.C."/>
            <person name="Han C."/>
            <person name="Tapia R."/>
            <person name="Land M."/>
            <person name="Hauser L."/>
            <person name="Kyrpides N."/>
            <person name="Ivanova N."/>
            <person name="Pagani I."/>
            <person name="Dunn J."/>
            <person name="Taghavi S."/>
            <person name="Francis A."/>
            <person name="van der Lelie D."/>
            <person name="Woyke T."/>
        </authorList>
    </citation>
    <scope>NUCLEOTIDE SEQUENCE [LARGE SCALE GENOMIC DNA]</scope>
    <source>
        <strain evidence="1 2">BC1</strain>
    </source>
</reference>
<dbReference type="Pfam" id="PF12788">
    <property type="entry name" value="YmaF"/>
    <property type="match status" value="1"/>
</dbReference>
<evidence type="ECO:0000313" key="2">
    <source>
        <dbReference type="Proteomes" id="UP000013523"/>
    </source>
</evidence>
<dbReference type="Proteomes" id="UP000013523">
    <property type="component" value="Chromosome"/>
</dbReference>
<dbReference type="HOGENOM" id="CLU_2988618_0_0_9"/>
<dbReference type="OrthoDB" id="2967209at2"/>
<gene>
    <name evidence="1" type="ORF">Clopa_1514</name>
</gene>
<dbReference type="STRING" id="86416.Clopa_1514"/>
<organism evidence="1 2">
    <name type="scientific">Clostridium pasteurianum BC1</name>
    <dbReference type="NCBI Taxonomy" id="86416"/>
    <lineage>
        <taxon>Bacteria</taxon>
        <taxon>Bacillati</taxon>
        <taxon>Bacillota</taxon>
        <taxon>Clostridia</taxon>
        <taxon>Eubacteriales</taxon>
        <taxon>Clostridiaceae</taxon>
        <taxon>Clostridium</taxon>
    </lineage>
</organism>
<proteinExistence type="predicted"/>
<protein>
    <submittedName>
        <fullName evidence="1">Uncharacterized protein</fullName>
    </submittedName>
</protein>
<dbReference type="RefSeq" id="WP_015614779.1">
    <property type="nucleotide sequence ID" value="NC_021182.1"/>
</dbReference>
<keyword evidence="2" id="KW-1185">Reference proteome</keyword>
<dbReference type="InterPro" id="IPR024307">
    <property type="entry name" value="YmaF"/>
</dbReference>
<dbReference type="KEGG" id="cpas:Clopa_1514"/>
<evidence type="ECO:0000313" key="1">
    <source>
        <dbReference type="EMBL" id="AGK96458.1"/>
    </source>
</evidence>
<dbReference type="EMBL" id="CP003261">
    <property type="protein sequence ID" value="AGK96458.1"/>
    <property type="molecule type" value="Genomic_DNA"/>
</dbReference>
<dbReference type="AlphaFoldDB" id="R4K1L4"/>